<evidence type="ECO:0000313" key="2">
    <source>
        <dbReference type="EMBL" id="KAK9000947.1"/>
    </source>
</evidence>
<keyword evidence="1" id="KW-0812">Transmembrane</keyword>
<dbReference type="Proteomes" id="UP001396334">
    <property type="component" value="Unassembled WGS sequence"/>
</dbReference>
<comment type="caution">
    <text evidence="2">The sequence shown here is derived from an EMBL/GenBank/DDBJ whole genome shotgun (WGS) entry which is preliminary data.</text>
</comment>
<evidence type="ECO:0000256" key="1">
    <source>
        <dbReference type="SAM" id="Phobius"/>
    </source>
</evidence>
<sequence length="478" mass="52673">MVGLSNPPGNGMAPLDLVTELVVHMVLDTDMGVGDGADDVVLVGDNKVVGSGDDGGKLSYVAAVTGLKMGDKQDSSVFLNDEVCVLDEDVRILREGKFTIVQFSDRVHDMFDQSMRTSVIVRLLGRRNGYGALLTRIKSLWQPKGKFQLIDIENDYFAVRFALETNYEGAVGSSNGSGMVKASVVSLRDGDVSTVTSHETRIHDGSHATITISEMGEGAQGTAWQEHPGFTDFIIDKWDPDGEASYNMSFLQTDHLGKRACGSRKLVVSGFLRVIGILNTITVLLWLVGILTKSMPYAIIMGHGFRTRVSYNLWQWTFIRTYSQVKDVMAMNSLGMGGFHELSLVEKEWFVLPMDVLLYIVATIPPTASAPSDEPLELSDESILETGRRLVQHVIVAKGYHANHACPRVLATRGLSSWVRPEEGWFSLCSDGVRRQGDGCVAYGDVIQNDQVWLLIKAERNSSYCPLVYRIELLVARD</sequence>
<organism evidence="2 3">
    <name type="scientific">Hibiscus sabdariffa</name>
    <name type="common">roselle</name>
    <dbReference type="NCBI Taxonomy" id="183260"/>
    <lineage>
        <taxon>Eukaryota</taxon>
        <taxon>Viridiplantae</taxon>
        <taxon>Streptophyta</taxon>
        <taxon>Embryophyta</taxon>
        <taxon>Tracheophyta</taxon>
        <taxon>Spermatophyta</taxon>
        <taxon>Magnoliopsida</taxon>
        <taxon>eudicotyledons</taxon>
        <taxon>Gunneridae</taxon>
        <taxon>Pentapetalae</taxon>
        <taxon>rosids</taxon>
        <taxon>malvids</taxon>
        <taxon>Malvales</taxon>
        <taxon>Malvaceae</taxon>
        <taxon>Malvoideae</taxon>
        <taxon>Hibiscus</taxon>
    </lineage>
</organism>
<accession>A0ABR2QJT7</accession>
<protein>
    <submittedName>
        <fullName evidence="2">Uncharacterized protein</fullName>
    </submittedName>
</protein>
<proteinExistence type="predicted"/>
<evidence type="ECO:0000313" key="3">
    <source>
        <dbReference type="Proteomes" id="UP001396334"/>
    </source>
</evidence>
<dbReference type="EMBL" id="JBBPBN010000036">
    <property type="protein sequence ID" value="KAK9000947.1"/>
    <property type="molecule type" value="Genomic_DNA"/>
</dbReference>
<reference evidence="2 3" key="1">
    <citation type="journal article" date="2024" name="G3 (Bethesda)">
        <title>Genome assembly of Hibiscus sabdariffa L. provides insights into metabolisms of medicinal natural products.</title>
        <authorList>
            <person name="Kim T."/>
        </authorList>
    </citation>
    <scope>NUCLEOTIDE SEQUENCE [LARGE SCALE GENOMIC DNA]</scope>
    <source>
        <strain evidence="2">TK-2024</strain>
        <tissue evidence="2">Old leaves</tissue>
    </source>
</reference>
<keyword evidence="1" id="KW-1133">Transmembrane helix</keyword>
<keyword evidence="1" id="KW-0472">Membrane</keyword>
<feature type="transmembrane region" description="Helical" evidence="1">
    <location>
        <begin position="271"/>
        <end position="291"/>
    </location>
</feature>
<name>A0ABR2QJT7_9ROSI</name>
<keyword evidence="3" id="KW-1185">Reference proteome</keyword>
<gene>
    <name evidence="2" type="ORF">V6N11_082743</name>
</gene>